<keyword evidence="3" id="KW-0597">Phosphoprotein</keyword>
<dbReference type="GO" id="GO:0005524">
    <property type="term" value="F:ATP binding"/>
    <property type="evidence" value="ECO:0007669"/>
    <property type="project" value="UniProtKB-KW"/>
</dbReference>
<keyword evidence="7" id="KW-0067">ATP-binding</keyword>
<dbReference type="Proteomes" id="UP000306223">
    <property type="component" value="Unassembled WGS sequence"/>
</dbReference>
<evidence type="ECO:0000256" key="2">
    <source>
        <dbReference type="ARBA" id="ARBA00012438"/>
    </source>
</evidence>
<accession>A0A4U0QF90</accession>
<dbReference type="SMART" id="SM00091">
    <property type="entry name" value="PAS"/>
    <property type="match status" value="1"/>
</dbReference>
<dbReference type="SUPFAM" id="SSF55785">
    <property type="entry name" value="PYP-like sensor domain (PAS domain)"/>
    <property type="match status" value="1"/>
</dbReference>
<dbReference type="Pfam" id="PF00989">
    <property type="entry name" value="PAS"/>
    <property type="match status" value="1"/>
</dbReference>
<evidence type="ECO:0000313" key="10">
    <source>
        <dbReference type="Proteomes" id="UP000306223"/>
    </source>
</evidence>
<dbReference type="InterPro" id="IPR003018">
    <property type="entry name" value="GAF"/>
</dbReference>
<evidence type="ECO:0000256" key="6">
    <source>
        <dbReference type="ARBA" id="ARBA00022777"/>
    </source>
</evidence>
<dbReference type="EC" id="2.7.13.3" evidence="2"/>
<evidence type="ECO:0000256" key="4">
    <source>
        <dbReference type="ARBA" id="ARBA00022679"/>
    </source>
</evidence>
<protein>
    <recommendedName>
        <fullName evidence="2">histidine kinase</fullName>
        <ecNumber evidence="2">2.7.13.3</ecNumber>
    </recommendedName>
</protein>
<feature type="domain" description="PAS" evidence="8">
    <location>
        <begin position="22"/>
        <end position="79"/>
    </location>
</feature>
<keyword evidence="5" id="KW-0547">Nucleotide-binding</keyword>
<dbReference type="InterPro" id="IPR036890">
    <property type="entry name" value="HATPase_C_sf"/>
</dbReference>
<dbReference type="GO" id="GO:0006355">
    <property type="term" value="P:regulation of DNA-templated transcription"/>
    <property type="evidence" value="ECO:0007669"/>
    <property type="project" value="InterPro"/>
</dbReference>
<dbReference type="SMART" id="SM00911">
    <property type="entry name" value="HWE_HK"/>
    <property type="match status" value="1"/>
</dbReference>
<dbReference type="InterPro" id="IPR035965">
    <property type="entry name" value="PAS-like_dom_sf"/>
</dbReference>
<dbReference type="Pfam" id="PF13185">
    <property type="entry name" value="GAF_2"/>
    <property type="match status" value="1"/>
</dbReference>
<evidence type="ECO:0000313" key="9">
    <source>
        <dbReference type="EMBL" id="TJZ79870.1"/>
    </source>
</evidence>
<evidence type="ECO:0000256" key="5">
    <source>
        <dbReference type="ARBA" id="ARBA00022741"/>
    </source>
</evidence>
<proteinExistence type="predicted"/>
<sequence length="534" mass="58344">MTEAGTYMTPQTGADLSETLRRLNLLNAVCENASGALFVLNEEQHCIYMNTAGFELTGFSLDELQGRPLHDIIHHTHPDGRHYPIEDCPIDRAFPQSRRERGQDVFVHKDGHFYNVEYTASPVEEGETIVGTVLEVRDITAEIQARIALEDETRTLEILNRTGAMLAGTLDLDEIVQAVTDAATELSGAQFGAFFYNVVHEGHALQLYTLAGAPKEAFSAFPQPQHTAIFGPTFTGGTVIRVADVTADPRYGQSAPFHGMPPGHLPVRSYLSVPVISRTGSIHGALIFGHGMPGIFGPRVERLVVAIAAQAAIAIDNANLLDAAQKEIEERQRSEDHQKLLAQELNHRVKNMLATVQSIATQTFRASGEQALLRMFQGRLLALSHSHSLIMQENWTTVDLKAIAATALTPFLGEVVNNDRLLLDGEPVQLSPKLALALGMGFHELATNAAKYGALSCETGVIEVRWRDIGEGILCLTWVEKHGPPVCAPQSRGFGSRLLERGLAHELHGTVRLLYDAAGLVCEIRMPNPEDVTQ</sequence>
<dbReference type="InterPro" id="IPR029016">
    <property type="entry name" value="GAF-like_dom_sf"/>
</dbReference>
<dbReference type="GO" id="GO:0004673">
    <property type="term" value="F:protein histidine kinase activity"/>
    <property type="evidence" value="ECO:0007669"/>
    <property type="project" value="UniProtKB-EC"/>
</dbReference>
<dbReference type="InterPro" id="IPR000014">
    <property type="entry name" value="PAS"/>
</dbReference>
<dbReference type="PROSITE" id="PS50112">
    <property type="entry name" value="PAS"/>
    <property type="match status" value="1"/>
</dbReference>
<dbReference type="PANTHER" id="PTHR41523">
    <property type="entry name" value="TWO-COMPONENT SYSTEM SENSOR PROTEIN"/>
    <property type="match status" value="1"/>
</dbReference>
<dbReference type="Gene3D" id="3.30.565.10">
    <property type="entry name" value="Histidine kinase-like ATPase, C-terminal domain"/>
    <property type="match status" value="1"/>
</dbReference>
<name>A0A4U0QF90_9RHOB</name>
<dbReference type="Pfam" id="PF07536">
    <property type="entry name" value="HWE_HK"/>
    <property type="match status" value="1"/>
</dbReference>
<dbReference type="InterPro" id="IPR011102">
    <property type="entry name" value="Sig_transdc_His_kinase_HWE"/>
</dbReference>
<dbReference type="Gene3D" id="3.30.450.20">
    <property type="entry name" value="PAS domain"/>
    <property type="match status" value="1"/>
</dbReference>
<dbReference type="Gene3D" id="3.30.450.40">
    <property type="match status" value="1"/>
</dbReference>
<dbReference type="OrthoDB" id="9816309at2"/>
<dbReference type="AlphaFoldDB" id="A0A4U0QF90"/>
<organism evidence="9 10">
    <name type="scientific">Paracoccus hibiscisoli</name>
    <dbReference type="NCBI Taxonomy" id="2023261"/>
    <lineage>
        <taxon>Bacteria</taxon>
        <taxon>Pseudomonadati</taxon>
        <taxon>Pseudomonadota</taxon>
        <taxon>Alphaproteobacteria</taxon>
        <taxon>Rhodobacterales</taxon>
        <taxon>Paracoccaceae</taxon>
        <taxon>Paracoccus</taxon>
    </lineage>
</organism>
<dbReference type="EMBL" id="SUNH01000041">
    <property type="protein sequence ID" value="TJZ79870.1"/>
    <property type="molecule type" value="Genomic_DNA"/>
</dbReference>
<dbReference type="SMART" id="SM00065">
    <property type="entry name" value="GAF"/>
    <property type="match status" value="1"/>
</dbReference>
<keyword evidence="6" id="KW-0418">Kinase</keyword>
<comment type="caution">
    <text evidence="9">The sequence shown here is derived from an EMBL/GenBank/DDBJ whole genome shotgun (WGS) entry which is preliminary data.</text>
</comment>
<evidence type="ECO:0000256" key="3">
    <source>
        <dbReference type="ARBA" id="ARBA00022553"/>
    </source>
</evidence>
<dbReference type="NCBIfam" id="TIGR00229">
    <property type="entry name" value="sensory_box"/>
    <property type="match status" value="1"/>
</dbReference>
<reference evidence="9 10" key="1">
    <citation type="submission" date="2019-04" db="EMBL/GenBank/DDBJ databases">
        <authorList>
            <person name="Li J."/>
        </authorList>
    </citation>
    <scope>NUCLEOTIDE SEQUENCE [LARGE SCALE GENOMIC DNA]</scope>
    <source>
        <strain evidence="9 10">CCTCC AB2016182</strain>
    </source>
</reference>
<evidence type="ECO:0000256" key="1">
    <source>
        <dbReference type="ARBA" id="ARBA00000085"/>
    </source>
</evidence>
<evidence type="ECO:0000259" key="8">
    <source>
        <dbReference type="PROSITE" id="PS50112"/>
    </source>
</evidence>
<dbReference type="InterPro" id="IPR013767">
    <property type="entry name" value="PAS_fold"/>
</dbReference>
<dbReference type="PANTHER" id="PTHR41523:SF7">
    <property type="entry name" value="HISTIDINE KINASE"/>
    <property type="match status" value="1"/>
</dbReference>
<dbReference type="CDD" id="cd00130">
    <property type="entry name" value="PAS"/>
    <property type="match status" value="1"/>
</dbReference>
<gene>
    <name evidence="9" type="ORF">FA740_17865</name>
</gene>
<comment type="catalytic activity">
    <reaction evidence="1">
        <text>ATP + protein L-histidine = ADP + protein N-phospho-L-histidine.</text>
        <dbReference type="EC" id="2.7.13.3"/>
    </reaction>
</comment>
<keyword evidence="10" id="KW-1185">Reference proteome</keyword>
<keyword evidence="4" id="KW-0808">Transferase</keyword>
<evidence type="ECO:0000256" key="7">
    <source>
        <dbReference type="ARBA" id="ARBA00022840"/>
    </source>
</evidence>
<dbReference type="SUPFAM" id="SSF55781">
    <property type="entry name" value="GAF domain-like"/>
    <property type="match status" value="1"/>
</dbReference>